<gene>
    <name evidence="3" type="ORF">ODALV1_LOCUS13924</name>
</gene>
<evidence type="ECO:0000256" key="2">
    <source>
        <dbReference type="SAM" id="MobiDB-lite"/>
    </source>
</evidence>
<accession>A0ABP1QQ47</accession>
<reference evidence="3 4" key="1">
    <citation type="submission" date="2024-08" db="EMBL/GenBank/DDBJ databases">
        <authorList>
            <person name="Cucini C."/>
            <person name="Frati F."/>
        </authorList>
    </citation>
    <scope>NUCLEOTIDE SEQUENCE [LARGE SCALE GENOMIC DNA]</scope>
</reference>
<feature type="region of interest" description="Disordered" evidence="2">
    <location>
        <begin position="456"/>
        <end position="480"/>
    </location>
</feature>
<feature type="coiled-coil region" evidence="1">
    <location>
        <begin position="745"/>
        <end position="795"/>
    </location>
</feature>
<name>A0ABP1QQ47_9HEXA</name>
<dbReference type="Proteomes" id="UP001642540">
    <property type="component" value="Unassembled WGS sequence"/>
</dbReference>
<sequence length="976" mass="112301">MEATLAPLRELFLRKPYDPKEHCGGCSKDVPQTATSNKSNFSTRSRLKTPKQPTQPPKKISSSNMLLGINFLEEGNPNADPKSRLIKYSEGAGTSFAAHLLRKSEPLVSRSLHNKLTFKRDSNPEEPIINQSIIEQEDIFEMPTHFNPNPPPKCPPFLDKSLFTTHKFARDVVSKDLKYLRGINVPQQRPLSRMEDPLKKEVTDLCGRKTHDPKLRARDQCKRLCEVPSMTKELDHLYKEYMERCDGNLQNEACRFLYHVPSSTRQPRRSILKDHLSGQELYRKKSAALPSTHVQFDKAVEVISAITKVKGMDASLRQNQRMKLLRQIRQKRDLRPDTIEEKYPLHSKDPKKAVNQIYFYHNRQLSGQGQIDDEDLEEKTAKQDLARIYFTTEAARLVACSNLGTLDRAVLRKKMIKRQPLPRLQMERLPEVQEGVRKKKVEEKISAINNEMDAFDNKMEQRRQVRKPGDLNEEPPSEKSFSDLKLKVEILRKQKERDVLSAAERNRFRKSAFRQMLPSLADSICGDLLDYSLKRASRVSQEELALSTASLGITNQKNIFEEHQVNEFNKGLVSDLLGGVLDVVDKICHYRSANGVHPGESLVQKFINTFQEFKNDHEHIFLEYRFNEIKGQCETWRKGLDKPSCVYTSLEKTGEPFGSPFFKGKKRCPTNILDPKIPRPRFGLRIEKLIHTAEQIKNEKLDCDETPPKVEKREETPQVQTCSEIFQGKPKKRPSWKDEIAEYDCRQRERERKLLEEKKEEEEATLGFEEYFDKQDAFQSEKDEEEEALLELARKTKVCESIPGEEDCLGLLGFQFGDENYEECVGEDGEAHECEEVEEEELKCPTASSSDNLCVDSDGLLECCCGVIPGEEGSDWNPSCENLFDRSKIVEVAKKRMECPTVDDECGLGSVRTPSPDDDFFLICTQPPVDKIDCAGKRWRCFENDEMEEDDLECVIAQYIEGDQDYYLTRDSTIQL</sequence>
<feature type="region of interest" description="Disordered" evidence="2">
    <location>
        <begin position="22"/>
        <end position="62"/>
    </location>
</feature>
<protein>
    <submittedName>
        <fullName evidence="3">Uncharacterized protein</fullName>
    </submittedName>
</protein>
<proteinExistence type="predicted"/>
<keyword evidence="4" id="KW-1185">Reference proteome</keyword>
<evidence type="ECO:0000313" key="3">
    <source>
        <dbReference type="EMBL" id="CAL8110040.1"/>
    </source>
</evidence>
<evidence type="ECO:0000256" key="1">
    <source>
        <dbReference type="SAM" id="Coils"/>
    </source>
</evidence>
<dbReference type="EMBL" id="CAXLJM020000043">
    <property type="protein sequence ID" value="CAL8110040.1"/>
    <property type="molecule type" value="Genomic_DNA"/>
</dbReference>
<feature type="compositionally biased region" description="Polar residues" evidence="2">
    <location>
        <begin position="30"/>
        <end position="44"/>
    </location>
</feature>
<comment type="caution">
    <text evidence="3">The sequence shown here is derived from an EMBL/GenBank/DDBJ whole genome shotgun (WGS) entry which is preliminary data.</text>
</comment>
<organism evidence="3 4">
    <name type="scientific">Orchesella dallaii</name>
    <dbReference type="NCBI Taxonomy" id="48710"/>
    <lineage>
        <taxon>Eukaryota</taxon>
        <taxon>Metazoa</taxon>
        <taxon>Ecdysozoa</taxon>
        <taxon>Arthropoda</taxon>
        <taxon>Hexapoda</taxon>
        <taxon>Collembola</taxon>
        <taxon>Entomobryomorpha</taxon>
        <taxon>Entomobryoidea</taxon>
        <taxon>Orchesellidae</taxon>
        <taxon>Orchesellinae</taxon>
        <taxon>Orchesella</taxon>
    </lineage>
</organism>
<keyword evidence="1" id="KW-0175">Coiled coil</keyword>
<evidence type="ECO:0000313" key="4">
    <source>
        <dbReference type="Proteomes" id="UP001642540"/>
    </source>
</evidence>